<dbReference type="EMBL" id="CP147403">
    <property type="protein sequence ID" value="WXB86905.1"/>
    <property type="molecule type" value="Genomic_DNA"/>
</dbReference>
<protein>
    <submittedName>
        <fullName evidence="2">Tyrosine-protein phosphatase</fullName>
        <ecNumber evidence="2">3.1.3.48</ecNumber>
    </submittedName>
</protein>
<dbReference type="EC" id="3.1.3.48" evidence="2"/>
<comment type="similarity">
    <text evidence="1">Belongs to the protein-tyrosine phosphatase family.</text>
</comment>
<dbReference type="Gene3D" id="3.90.190.10">
    <property type="entry name" value="Protein tyrosine phosphatase superfamily"/>
    <property type="match status" value="1"/>
</dbReference>
<dbReference type="PANTHER" id="PTHR31126:SF1">
    <property type="entry name" value="TYROSINE SPECIFIC PROTEIN PHOSPHATASES DOMAIN-CONTAINING PROTEIN"/>
    <property type="match status" value="1"/>
</dbReference>
<keyword evidence="2" id="KW-0378">Hydrolase</keyword>
<reference evidence="2 3" key="1">
    <citation type="submission" date="2024-02" db="EMBL/GenBank/DDBJ databases">
        <title>Seven novel Bacillus-like species.</title>
        <authorList>
            <person name="Liu G."/>
        </authorList>
    </citation>
    <scope>NUCLEOTIDE SEQUENCE [LARGE SCALE GENOMIC DNA]</scope>
    <source>
        <strain evidence="2 3">FJAT-53654</strain>
    </source>
</reference>
<dbReference type="SUPFAM" id="SSF52799">
    <property type="entry name" value="(Phosphotyrosine protein) phosphatases II"/>
    <property type="match status" value="1"/>
</dbReference>
<dbReference type="Proteomes" id="UP001368328">
    <property type="component" value="Chromosome"/>
</dbReference>
<dbReference type="PANTHER" id="PTHR31126">
    <property type="entry name" value="TYROSINE-PROTEIN PHOSPHATASE"/>
    <property type="match status" value="1"/>
</dbReference>
<gene>
    <name evidence="2" type="ORF">WCV66_16795</name>
</gene>
<dbReference type="RefSeq" id="WP_338786185.1">
    <property type="nucleotide sequence ID" value="NZ_CP147403.1"/>
</dbReference>
<dbReference type="Pfam" id="PF13350">
    <property type="entry name" value="Y_phosphatase3"/>
    <property type="match status" value="1"/>
</dbReference>
<name>A0ABZ2MNM0_9BACI</name>
<proteinExistence type="inferred from homology"/>
<evidence type="ECO:0000313" key="3">
    <source>
        <dbReference type="Proteomes" id="UP001368328"/>
    </source>
</evidence>
<evidence type="ECO:0000313" key="2">
    <source>
        <dbReference type="EMBL" id="WXB86905.1"/>
    </source>
</evidence>
<dbReference type="GO" id="GO:0004725">
    <property type="term" value="F:protein tyrosine phosphatase activity"/>
    <property type="evidence" value="ECO:0007669"/>
    <property type="project" value="UniProtKB-EC"/>
</dbReference>
<dbReference type="InterPro" id="IPR026893">
    <property type="entry name" value="Tyr/Ser_Pase_IphP-type"/>
</dbReference>
<keyword evidence="3" id="KW-1185">Reference proteome</keyword>
<accession>A0ABZ2MNM0</accession>
<evidence type="ECO:0000256" key="1">
    <source>
        <dbReference type="ARBA" id="ARBA00009580"/>
    </source>
</evidence>
<organism evidence="2 3">
    <name type="scientific">Metabacillus rhizosphaerae</name>
    <dbReference type="NCBI Taxonomy" id="3117747"/>
    <lineage>
        <taxon>Bacteria</taxon>
        <taxon>Bacillati</taxon>
        <taxon>Bacillota</taxon>
        <taxon>Bacilli</taxon>
        <taxon>Bacillales</taxon>
        <taxon>Bacillaceae</taxon>
        <taxon>Metabacillus</taxon>
    </lineage>
</organism>
<dbReference type="InterPro" id="IPR029021">
    <property type="entry name" value="Prot-tyrosine_phosphatase-like"/>
</dbReference>
<sequence>MTEETMELECLLPLKGVVNFRDMGGLITLDGRRVKKGILFRAAELTGLTEEDKTYLETLNLKYVFDYRDKVEADRKPDPIIGQAKNKRVPVQVEDKLTAQASSNEIVKSEFYKLFTKDMFTNMYAKIPIQNASYQRLMELLKNPEENLPLVHHCTGGRDRTGVGAMLILITLGVPYETVLADFLMSNRTLEDFHNNMFNEAAKDISEEELARFKDALLLKENYLQASMDSIVRIYGNFEAYLAEEFGITQEIRERIKDYCLE</sequence>